<keyword evidence="4" id="KW-1185">Reference proteome</keyword>
<feature type="chain" id="PRO_5040299100" evidence="2">
    <location>
        <begin position="23"/>
        <end position="401"/>
    </location>
</feature>
<name>A0A9N9WDP4_9NEOP</name>
<evidence type="ECO:0000256" key="1">
    <source>
        <dbReference type="SAM" id="MobiDB-lite"/>
    </source>
</evidence>
<accession>A0A9N9WDP4</accession>
<dbReference type="OrthoDB" id="7457650at2759"/>
<evidence type="ECO:0000256" key="2">
    <source>
        <dbReference type="SAM" id="SignalP"/>
    </source>
</evidence>
<evidence type="ECO:0000313" key="4">
    <source>
        <dbReference type="Proteomes" id="UP001153714"/>
    </source>
</evidence>
<feature type="region of interest" description="Disordered" evidence="1">
    <location>
        <begin position="32"/>
        <end position="52"/>
    </location>
</feature>
<reference evidence="3" key="1">
    <citation type="submission" date="2021-12" db="EMBL/GenBank/DDBJ databases">
        <authorList>
            <person name="King R."/>
        </authorList>
    </citation>
    <scope>NUCLEOTIDE SEQUENCE</scope>
</reference>
<keyword evidence="2" id="KW-0732">Signal</keyword>
<gene>
    <name evidence="3" type="ORF">DIATSA_LOCUS5555</name>
</gene>
<feature type="signal peptide" evidence="2">
    <location>
        <begin position="1"/>
        <end position="22"/>
    </location>
</feature>
<dbReference type="AlphaFoldDB" id="A0A9N9WDP4"/>
<dbReference type="Proteomes" id="UP001153714">
    <property type="component" value="Chromosome 18"/>
</dbReference>
<reference evidence="3" key="2">
    <citation type="submission" date="2022-10" db="EMBL/GenBank/DDBJ databases">
        <authorList>
            <consortium name="ENA_rothamsted_submissions"/>
            <consortium name="culmorum"/>
            <person name="King R."/>
        </authorList>
    </citation>
    <scope>NUCLEOTIDE SEQUENCE</scope>
</reference>
<sequence>MCQIKFSYGFLVLVSLLNSIKSDIGVIKEQRKIASRPQPENNLDKTPVHCEDTPVKSKNPLPYFRRQVEEVTDNLALKKELNEDSRSNLVSLLIKNAKEIYSELDEANTETSTTVTRTTTTCTSIVTSWALFDNNTIDNITYNDLIGHTIAFTIKTTNDTNSTSRFQPIETITNKTRIIVDFDSDNHEIAKDNEILISYKNATLMSFSDIELVNMDIATNAYELVEKDELMPLSKNLILFETDPKGRDQKKDELSGQNVTVVDLNYFDRVRSCIYCNNLEMESCNDPKNRLIPSRVCERDDDLCYSLHTPFGVIDRGCFNVNHNLTTYVCSCNLCNYISISEMPYIFSKKQDWIDNVIELARMRKFRRSVMKEMACLKCEANLSLKNSNTLETSNCLHGNL</sequence>
<proteinExistence type="predicted"/>
<feature type="compositionally biased region" description="Basic and acidic residues" evidence="1">
    <location>
        <begin position="42"/>
        <end position="52"/>
    </location>
</feature>
<dbReference type="EMBL" id="OU893349">
    <property type="protein sequence ID" value="CAG9787693.1"/>
    <property type="molecule type" value="Genomic_DNA"/>
</dbReference>
<evidence type="ECO:0000313" key="3">
    <source>
        <dbReference type="EMBL" id="CAG9787693.1"/>
    </source>
</evidence>
<protein>
    <submittedName>
        <fullName evidence="3">Uncharacterized protein</fullName>
    </submittedName>
</protein>
<organism evidence="3 4">
    <name type="scientific">Diatraea saccharalis</name>
    <name type="common">sugarcane borer</name>
    <dbReference type="NCBI Taxonomy" id="40085"/>
    <lineage>
        <taxon>Eukaryota</taxon>
        <taxon>Metazoa</taxon>
        <taxon>Ecdysozoa</taxon>
        <taxon>Arthropoda</taxon>
        <taxon>Hexapoda</taxon>
        <taxon>Insecta</taxon>
        <taxon>Pterygota</taxon>
        <taxon>Neoptera</taxon>
        <taxon>Endopterygota</taxon>
        <taxon>Lepidoptera</taxon>
        <taxon>Glossata</taxon>
        <taxon>Ditrysia</taxon>
        <taxon>Pyraloidea</taxon>
        <taxon>Crambidae</taxon>
        <taxon>Crambinae</taxon>
        <taxon>Diatraea</taxon>
    </lineage>
</organism>